<comment type="caution">
    <text evidence="2">The sequence shown here is derived from an EMBL/GenBank/DDBJ whole genome shotgun (WGS) entry which is preliminary data.</text>
</comment>
<dbReference type="Gene3D" id="3.20.20.150">
    <property type="entry name" value="Divalent-metal-dependent TIM barrel enzymes"/>
    <property type="match status" value="1"/>
</dbReference>
<dbReference type="Proteomes" id="UP000077066">
    <property type="component" value="Unassembled WGS sequence"/>
</dbReference>
<keyword evidence="3" id="KW-1185">Reference proteome</keyword>
<dbReference type="STRING" id="55758.MBFIL_14170"/>
<reference evidence="2 3" key="1">
    <citation type="submission" date="2016-04" db="EMBL/GenBank/DDBJ databases">
        <title>Genome sequence of Methanobrevibacter filiformis DSM 11501.</title>
        <authorList>
            <person name="Poehlein A."/>
            <person name="Seedorf H."/>
            <person name="Daniel R."/>
        </authorList>
    </citation>
    <scope>NUCLEOTIDE SEQUENCE [LARGE SCALE GENOMIC DNA]</scope>
    <source>
        <strain evidence="2 3">DSM 11501</strain>
    </source>
</reference>
<dbReference type="PANTHER" id="PTHR21445">
    <property type="entry name" value="ENDONUCLEASE IV ENDODEOXYRIBONUCLEASE IV"/>
    <property type="match status" value="1"/>
</dbReference>
<dbReference type="InterPro" id="IPR013022">
    <property type="entry name" value="Xyl_isomerase-like_TIM-brl"/>
</dbReference>
<dbReference type="AlphaFoldDB" id="A0A166A471"/>
<dbReference type="EMBL" id="LWMT01000246">
    <property type="protein sequence ID" value="KZX11541.1"/>
    <property type="molecule type" value="Genomic_DNA"/>
</dbReference>
<dbReference type="SUPFAM" id="SSF51658">
    <property type="entry name" value="Xylose isomerase-like"/>
    <property type="match status" value="1"/>
</dbReference>
<dbReference type="GO" id="GO:0008081">
    <property type="term" value="F:phosphoric diester hydrolase activity"/>
    <property type="evidence" value="ECO:0007669"/>
    <property type="project" value="TreeGrafter"/>
</dbReference>
<keyword evidence="2" id="KW-0255">Endonuclease</keyword>
<sequence length="277" mass="31717">MEQKIIFGPAGRPLGYKGPAYKACDFIKEEGLDAYEYQAGRGLRISEKSSKILKDNSKNNNVLVSIHAPYFINLSSDKEKTIDNSIEMLFKAAEVAEWMGAYRIVFHPGYYSKYSKDEALKIAKSSITKLLEDLEIAGISEFTFAPETTGKRSQLGNIDEIIAICNEFDKFEPTIDFAHLHARGRGFISEKDDYNKILSKLEDELDINKLHCHFTRIEYTKSGEKKHHTLDEEDYGPEPQWFIESLVENDWNATIICESPNLDLDAIKLREIYEKLI</sequence>
<dbReference type="GO" id="GO:0008270">
    <property type="term" value="F:zinc ion binding"/>
    <property type="evidence" value="ECO:0007669"/>
    <property type="project" value="InterPro"/>
</dbReference>
<dbReference type="OrthoDB" id="33250at2157"/>
<dbReference type="GO" id="GO:0003677">
    <property type="term" value="F:DNA binding"/>
    <property type="evidence" value="ECO:0007669"/>
    <property type="project" value="InterPro"/>
</dbReference>
<dbReference type="GO" id="GO:0008833">
    <property type="term" value="F:deoxyribonuclease IV (phage-T4-induced) activity"/>
    <property type="evidence" value="ECO:0007669"/>
    <property type="project" value="UniProtKB-EC"/>
</dbReference>
<accession>A0A166A471</accession>
<feature type="domain" description="Xylose isomerase-like TIM barrel" evidence="1">
    <location>
        <begin position="25"/>
        <end position="262"/>
    </location>
</feature>
<evidence type="ECO:0000313" key="3">
    <source>
        <dbReference type="Proteomes" id="UP000077066"/>
    </source>
</evidence>
<dbReference type="InterPro" id="IPR001719">
    <property type="entry name" value="AP_endonuc_2"/>
</dbReference>
<gene>
    <name evidence="2" type="primary">nfo_3</name>
    <name evidence="2" type="ORF">MBFIL_14170</name>
</gene>
<organism evidence="2 3">
    <name type="scientific">Methanobrevibacter filiformis</name>
    <dbReference type="NCBI Taxonomy" id="55758"/>
    <lineage>
        <taxon>Archaea</taxon>
        <taxon>Methanobacteriati</taxon>
        <taxon>Methanobacteriota</taxon>
        <taxon>Methanomada group</taxon>
        <taxon>Methanobacteria</taxon>
        <taxon>Methanobacteriales</taxon>
        <taxon>Methanobacteriaceae</taxon>
        <taxon>Methanobrevibacter</taxon>
    </lineage>
</organism>
<dbReference type="GO" id="GO:0003906">
    <property type="term" value="F:DNA-(apurinic or apyrimidinic site) endonuclease activity"/>
    <property type="evidence" value="ECO:0007669"/>
    <property type="project" value="TreeGrafter"/>
</dbReference>
<evidence type="ECO:0000313" key="2">
    <source>
        <dbReference type="EMBL" id="KZX11541.1"/>
    </source>
</evidence>
<dbReference type="InterPro" id="IPR036237">
    <property type="entry name" value="Xyl_isomerase-like_sf"/>
</dbReference>
<dbReference type="PATRIC" id="fig|55758.3.peg.1602"/>
<dbReference type="Pfam" id="PF01261">
    <property type="entry name" value="AP_endonuc_2"/>
    <property type="match status" value="1"/>
</dbReference>
<dbReference type="SMART" id="SM00518">
    <property type="entry name" value="AP2Ec"/>
    <property type="match status" value="1"/>
</dbReference>
<keyword evidence="2" id="KW-0540">Nuclease</keyword>
<proteinExistence type="predicted"/>
<protein>
    <submittedName>
        <fullName evidence="2">Putative endonuclease 4</fullName>
        <ecNumber evidence="2">3.1.21.2</ecNumber>
    </submittedName>
</protein>
<dbReference type="EC" id="3.1.21.2" evidence="2"/>
<dbReference type="RefSeq" id="WP_066973090.1">
    <property type="nucleotide sequence ID" value="NZ_LWMT01000246.1"/>
</dbReference>
<keyword evidence="2" id="KW-0378">Hydrolase</keyword>
<evidence type="ECO:0000259" key="1">
    <source>
        <dbReference type="Pfam" id="PF01261"/>
    </source>
</evidence>
<dbReference type="PANTHER" id="PTHR21445:SF0">
    <property type="entry name" value="APURINIC-APYRIMIDINIC ENDONUCLEASE"/>
    <property type="match status" value="1"/>
</dbReference>
<dbReference type="GO" id="GO:0006284">
    <property type="term" value="P:base-excision repair"/>
    <property type="evidence" value="ECO:0007669"/>
    <property type="project" value="TreeGrafter"/>
</dbReference>
<name>A0A166A471_9EURY</name>